<evidence type="ECO:0000313" key="4">
    <source>
        <dbReference type="EMBL" id="ARZ72390.1"/>
    </source>
</evidence>
<proteinExistence type="inferred from homology"/>
<dbReference type="KEGG" id="salj:SMD11_6814"/>
<reference evidence="4 5" key="1">
    <citation type="submission" date="2017-06" db="EMBL/GenBank/DDBJ databases">
        <title>Streptomyces albireticuli Genome sequencing and assembly.</title>
        <authorList>
            <person name="Wang Y."/>
            <person name="Du B."/>
            <person name="Ding Y."/>
            <person name="Liu H."/>
            <person name="Hou Q."/>
            <person name="Liu K."/>
            <person name="Yao L."/>
            <person name="Wang C."/>
        </authorList>
    </citation>
    <scope>NUCLEOTIDE SEQUENCE [LARGE SCALE GENOMIC DNA]</scope>
    <source>
        <strain evidence="4 5">MDJK11</strain>
    </source>
</reference>
<dbReference type="CDD" id="cd05233">
    <property type="entry name" value="SDR_c"/>
    <property type="match status" value="1"/>
</dbReference>
<dbReference type="Gene3D" id="3.40.50.720">
    <property type="entry name" value="NAD(P)-binding Rossmann-like Domain"/>
    <property type="match status" value="1"/>
</dbReference>
<evidence type="ECO:0000256" key="1">
    <source>
        <dbReference type="ARBA" id="ARBA00006484"/>
    </source>
</evidence>
<dbReference type="OrthoDB" id="9792003at2"/>
<dbReference type="GO" id="GO:0016491">
    <property type="term" value="F:oxidoreductase activity"/>
    <property type="evidence" value="ECO:0007669"/>
    <property type="project" value="UniProtKB-KW"/>
</dbReference>
<keyword evidence="2" id="KW-0560">Oxidoreductase</keyword>
<evidence type="ECO:0000313" key="5">
    <source>
        <dbReference type="Proteomes" id="UP000195755"/>
    </source>
</evidence>
<dbReference type="PRINTS" id="PR00080">
    <property type="entry name" value="SDRFAMILY"/>
</dbReference>
<evidence type="ECO:0000256" key="2">
    <source>
        <dbReference type="ARBA" id="ARBA00023002"/>
    </source>
</evidence>
<organism evidence="4 5">
    <name type="scientific">Streptomyces albireticuli</name>
    <dbReference type="NCBI Taxonomy" id="1940"/>
    <lineage>
        <taxon>Bacteria</taxon>
        <taxon>Bacillati</taxon>
        <taxon>Actinomycetota</taxon>
        <taxon>Actinomycetes</taxon>
        <taxon>Kitasatosporales</taxon>
        <taxon>Streptomycetaceae</taxon>
        <taxon>Streptomyces</taxon>
    </lineage>
</organism>
<dbReference type="Proteomes" id="UP000195755">
    <property type="component" value="Chromosome"/>
</dbReference>
<evidence type="ECO:0000256" key="3">
    <source>
        <dbReference type="RuleBase" id="RU000363"/>
    </source>
</evidence>
<dbReference type="PANTHER" id="PTHR43669">
    <property type="entry name" value="5-KETO-D-GLUCONATE 5-REDUCTASE"/>
    <property type="match status" value="1"/>
</dbReference>
<protein>
    <submittedName>
        <fullName evidence="4">Short-chain dehydrogenase</fullName>
    </submittedName>
</protein>
<dbReference type="InterPro" id="IPR002347">
    <property type="entry name" value="SDR_fam"/>
</dbReference>
<comment type="similarity">
    <text evidence="1 3">Belongs to the short-chain dehydrogenases/reductases (SDR) family.</text>
</comment>
<accession>A0A1Z2LDJ9</accession>
<gene>
    <name evidence="4" type="primary">fabG</name>
    <name evidence="4" type="ORF">SMD11_6814</name>
</gene>
<dbReference type="AlphaFoldDB" id="A0A1Z2LDJ9"/>
<dbReference type="EMBL" id="CP021744">
    <property type="protein sequence ID" value="ARZ72390.1"/>
    <property type="molecule type" value="Genomic_DNA"/>
</dbReference>
<dbReference type="PANTHER" id="PTHR43669:SF3">
    <property type="entry name" value="ALCOHOL DEHYDROGENASE, PUTATIVE (AFU_ORTHOLOGUE AFUA_3G03445)-RELATED"/>
    <property type="match status" value="1"/>
</dbReference>
<dbReference type="PRINTS" id="PR00081">
    <property type="entry name" value="GDHRDH"/>
</dbReference>
<dbReference type="Pfam" id="PF00106">
    <property type="entry name" value="adh_short"/>
    <property type="match status" value="1"/>
</dbReference>
<name>A0A1Z2LDJ9_9ACTN</name>
<dbReference type="SUPFAM" id="SSF51735">
    <property type="entry name" value="NAD(P)-binding Rossmann-fold domains"/>
    <property type="match status" value="1"/>
</dbReference>
<dbReference type="InterPro" id="IPR036291">
    <property type="entry name" value="NAD(P)-bd_dom_sf"/>
</dbReference>
<sequence length="232" mass="25384">MIALVTGTRTGIGKALAEHFLERGDTVIGCSRRPSSIHHPEYHHHEIDLTDAAQTRSMFRAARREFGHLDALVNNAGTSVMNHFMMTPEKTAREVFDLNFFALLNCCREAAKLLQKSPEGTATILNVSTVAVPWALDGQLVYSASKSAVEQLTRVMSKELAVFGIRVNGIGLPPVRTVLTRTLAPETLDAVIDRQTIGRMCEMEDIVGPVDFLTTGQSDFVTGETLYLGGVQ</sequence>